<feature type="domain" description="NAD-dependent epimerase/dehydratase" evidence="1">
    <location>
        <begin position="3"/>
        <end position="227"/>
    </location>
</feature>
<dbReference type="SUPFAM" id="SSF51735">
    <property type="entry name" value="NAD(P)-binding Rossmann-fold domains"/>
    <property type="match status" value="1"/>
</dbReference>
<dbReference type="KEGG" id="fsu:Fisuc_0052"/>
<dbReference type="Proteomes" id="UP000001497">
    <property type="component" value="Chromosome"/>
</dbReference>
<evidence type="ECO:0000259" key="1">
    <source>
        <dbReference type="Pfam" id="PF01370"/>
    </source>
</evidence>
<evidence type="ECO:0000313" key="2">
    <source>
        <dbReference type="EMBL" id="ACX73667.1"/>
    </source>
</evidence>
<dbReference type="Gene3D" id="3.40.50.720">
    <property type="entry name" value="NAD(P)-binding Rossmann-like Domain"/>
    <property type="match status" value="1"/>
</dbReference>
<dbReference type="InterPro" id="IPR036291">
    <property type="entry name" value="NAD(P)-bd_dom_sf"/>
</dbReference>
<evidence type="ECO:0000313" key="5">
    <source>
        <dbReference type="Proteomes" id="UP000001497"/>
    </source>
</evidence>
<dbReference type="eggNOG" id="COG0451">
    <property type="taxonomic scope" value="Bacteria"/>
</dbReference>
<dbReference type="AlphaFoldDB" id="C9RJ23"/>
<protein>
    <submittedName>
        <fullName evidence="2">NAD-dependent epimerase/dehydratase</fullName>
    </submittedName>
    <submittedName>
        <fullName evidence="3">Oxidoreductase domain protein</fullName>
    </submittedName>
</protein>
<dbReference type="GO" id="GO:0005737">
    <property type="term" value="C:cytoplasm"/>
    <property type="evidence" value="ECO:0007669"/>
    <property type="project" value="TreeGrafter"/>
</dbReference>
<gene>
    <name evidence="2" type="ordered locus">Fisuc_0052</name>
    <name evidence="3" type="ordered locus">FSU_0446</name>
</gene>
<dbReference type="HOGENOM" id="CLU_908362_0_0_0"/>
<keyword evidence="5" id="KW-1185">Reference proteome</keyword>
<dbReference type="EMBL" id="CP001792">
    <property type="protein sequence ID" value="ACX73667.1"/>
    <property type="molecule type" value="Genomic_DNA"/>
</dbReference>
<evidence type="ECO:0000313" key="4">
    <source>
        <dbReference type="Proteomes" id="UP000000517"/>
    </source>
</evidence>
<dbReference type="OrthoDB" id="9807212at2"/>
<name>C9RJ23_FIBSS</name>
<dbReference type="InterPro" id="IPR001509">
    <property type="entry name" value="Epimerase_deHydtase"/>
</dbReference>
<dbReference type="PANTHER" id="PTHR48079">
    <property type="entry name" value="PROTEIN YEEZ"/>
    <property type="match status" value="1"/>
</dbReference>
<reference evidence="2 5" key="1">
    <citation type="submission" date="2009-10" db="EMBL/GenBank/DDBJ databases">
        <title>Complete sequence of Fibrobacter succinogenes subsp. succinogenes S85.</title>
        <authorList>
            <consortium name="US DOE Joint Genome Institute"/>
            <person name="Lucas S."/>
            <person name="Copeland A."/>
            <person name="Lapidus A."/>
            <person name="Glavina del Rio T."/>
            <person name="Tice H."/>
            <person name="Bruce D."/>
            <person name="Goodwin L."/>
            <person name="Pitluck S."/>
            <person name="Chertkov O."/>
            <person name="Detter J.C."/>
            <person name="Han C."/>
            <person name="Tapia R."/>
            <person name="Larimer F."/>
            <person name="Land M."/>
            <person name="Hauser L."/>
            <person name="Kyrpides N."/>
            <person name="Mikhailova N."/>
            <person name="Weimer P.J."/>
            <person name="Stevenson D.M."/>
            <person name="Boyum J."/>
            <person name="Brumm P.I."/>
            <person name="Mead D."/>
        </authorList>
    </citation>
    <scope>NUCLEOTIDE SEQUENCE [LARGE SCALE GENOMIC DNA]</scope>
    <source>
        <strain evidence="5">ATCC 19169 / S85</strain>
        <strain evidence="2">S85</strain>
    </source>
</reference>
<reference evidence="4" key="2">
    <citation type="submission" date="2010-08" db="EMBL/GenBank/DDBJ databases">
        <title>Complete sequence of Fibrobacter succinogenes subsp. succinogenes S85.</title>
        <authorList>
            <person name="Durkin A.S."/>
            <person name="Nelson K.E."/>
            <person name="Morrison M."/>
            <person name="Forsberg C.W."/>
            <person name="Wilson D.B."/>
            <person name="Russell J.B."/>
            <person name="Cann I.K.O."/>
            <person name="Mackie R.I."/>
            <person name="White B.A."/>
        </authorList>
    </citation>
    <scope>NUCLEOTIDE SEQUENCE [LARGE SCALE GENOMIC DNA]</scope>
    <source>
        <strain evidence="4">ATCC 19169 / S85</strain>
    </source>
</reference>
<organism evidence="3 4">
    <name type="scientific">Fibrobacter succinogenes (strain ATCC 19169 / S85)</name>
    <dbReference type="NCBI Taxonomy" id="59374"/>
    <lineage>
        <taxon>Bacteria</taxon>
        <taxon>Pseudomonadati</taxon>
        <taxon>Fibrobacterota</taxon>
        <taxon>Fibrobacteria</taxon>
        <taxon>Fibrobacterales</taxon>
        <taxon>Fibrobacteraceae</taxon>
        <taxon>Fibrobacter</taxon>
    </lineage>
</organism>
<dbReference type="EMBL" id="CP002158">
    <property type="protein sequence ID" value="ADL25748.1"/>
    <property type="molecule type" value="Genomic_DNA"/>
</dbReference>
<dbReference type="STRING" id="59374.FSU_0446"/>
<sequence>MRVFVTGGTGFIGHYVVKALLDRGHEVVVATRHPNKVPTLRANPNVSFVEAALTDFEKMGEGLVGCDACIHVALGWGDTPSAMLMNDTRATIALLEMAARAGCDKFIYTSSTSAMGRVRSEMHEMTSNLPIDLYGATKAAGEAFVLGFSHGYGSQFPEVKMKRNIIRPGYTFGNPAFPDGCSQPDRRFFEMAYAVKEDRDINIIKNDGTQFIHASQQAQIYMKLLESDLNEEIFLGLGSEWISWKEIAEKMIALKPGCKSKIVETDMGWGDEPMLYSVQKIKDSFDLAFDAHEFLDEHIRWTFENA</sequence>
<accession>C9RJ23</accession>
<dbReference type="GO" id="GO:0004029">
    <property type="term" value="F:aldehyde dehydrogenase (NAD+) activity"/>
    <property type="evidence" value="ECO:0007669"/>
    <property type="project" value="TreeGrafter"/>
</dbReference>
<dbReference type="InterPro" id="IPR051783">
    <property type="entry name" value="NAD(P)-dependent_oxidoreduct"/>
</dbReference>
<dbReference type="KEGG" id="fsc:FSU_0446"/>
<dbReference type="PANTHER" id="PTHR48079:SF6">
    <property type="entry name" value="NAD(P)-BINDING DOMAIN-CONTAINING PROTEIN-RELATED"/>
    <property type="match status" value="1"/>
</dbReference>
<proteinExistence type="predicted"/>
<evidence type="ECO:0000313" key="3">
    <source>
        <dbReference type="EMBL" id="ADL25748.1"/>
    </source>
</evidence>
<dbReference type="RefSeq" id="WP_012819897.1">
    <property type="nucleotide sequence ID" value="NC_013410.1"/>
</dbReference>
<reference evidence="3" key="3">
    <citation type="submission" date="2010-08" db="EMBL/GenBank/DDBJ databases">
        <authorList>
            <person name="Durkin A.S."/>
            <person name="Nelson K.E."/>
            <person name="Morrison M."/>
            <person name="Forsberg C.W."/>
            <person name="Wilson D.B."/>
            <person name="Russell J.B."/>
            <person name="Cann I.K.O."/>
            <person name="Mackie R.I."/>
            <person name="White B.A."/>
        </authorList>
    </citation>
    <scope>NUCLEOTIDE SEQUENCE</scope>
    <source>
        <strain evidence="3">S85</strain>
    </source>
</reference>
<dbReference type="Pfam" id="PF01370">
    <property type="entry name" value="Epimerase"/>
    <property type="match status" value="1"/>
</dbReference>
<dbReference type="Proteomes" id="UP000000517">
    <property type="component" value="Chromosome"/>
</dbReference>